<dbReference type="AlphaFoldDB" id="A0AA92V4Z2"/>
<gene>
    <name evidence="2" type="ORF">DW916_01525</name>
</gene>
<dbReference type="EMBL" id="QSFW01000002">
    <property type="protein sequence ID" value="RHA89219.1"/>
    <property type="molecule type" value="Genomic_DNA"/>
</dbReference>
<accession>A0AA92V4Z2</accession>
<dbReference type="Proteomes" id="UP000284990">
    <property type="component" value="Unassembled WGS sequence"/>
</dbReference>
<evidence type="ECO:0000256" key="1">
    <source>
        <dbReference type="SAM" id="SignalP"/>
    </source>
</evidence>
<name>A0AA92V4Z2_9BACT</name>
<dbReference type="RefSeq" id="WP_118189913.1">
    <property type="nucleotide sequence ID" value="NZ_QSFW01000002.1"/>
</dbReference>
<sequence length="529" mass="57174">MKKIFTLVAAALCSMSMMAKDYTCPLVVNMMGTDMPVGDVKVNVDEQGEGKYTMSLLNFDMNGIMPVGNIVIKDVEATKCGNVTMLNAAKDILITAGDKKDAEGNAQEWMGPSLGNVSIIFKGELKGDNFNAYLNIPLADGMIVGVKLGKNCNEMGQLPNAGFEKFHEASYNDAKSQEPNGWHSFMSSTGSMASRVSAAVHTYASSEVRENAAEDNKQCVKIVSTPVKVGTLVVASANGTITTGRLKAGSMTASSKDNCSFLDFSSTDVDANGDPFYAVLNNKPDSMKVWVKFKAGDGNKNPKATISALLTNGEYAQDPEDKKHAANIIGRANNSSIESKDEWQEITIPFTYDNKNEMPKAALVTMSTCAVPSGGSKSETNPDVLYVDDVEMVYNADVKKVTMDGEDITGKFNESGELEIKNYDKELDINNFQLEAIGAGAYVTKKITADDFDTFVSFTVTSNDLKNCVTRTITLKGYTTGIKNVETLTLPNGVKAIYNTAGQQVTDMQSGQVYIVKYTNGETKKMIKK</sequence>
<evidence type="ECO:0000313" key="3">
    <source>
        <dbReference type="Proteomes" id="UP000284990"/>
    </source>
</evidence>
<feature type="chain" id="PRO_5041671501" description="Lipocalin-like domain-containing protein" evidence="1">
    <location>
        <begin position="20"/>
        <end position="529"/>
    </location>
</feature>
<dbReference type="InterPro" id="IPR038653">
    <property type="entry name" value="Put_CMD_sf"/>
</dbReference>
<feature type="signal peptide" evidence="1">
    <location>
        <begin position="1"/>
        <end position="19"/>
    </location>
</feature>
<protein>
    <recommendedName>
        <fullName evidence="4">Lipocalin-like domain-containing protein</fullName>
    </recommendedName>
</protein>
<evidence type="ECO:0008006" key="4">
    <source>
        <dbReference type="Google" id="ProtNLM"/>
    </source>
</evidence>
<reference evidence="2 3" key="1">
    <citation type="submission" date="2018-08" db="EMBL/GenBank/DDBJ databases">
        <title>A genome reference for cultivated species of the human gut microbiota.</title>
        <authorList>
            <person name="Zou Y."/>
            <person name="Xue W."/>
            <person name="Luo G."/>
        </authorList>
    </citation>
    <scope>NUCLEOTIDE SEQUENCE [LARGE SCALE GENOMIC DNA]</scope>
    <source>
        <strain evidence="2 3">AM42-23AC</strain>
    </source>
</reference>
<keyword evidence="1" id="KW-0732">Signal</keyword>
<proteinExistence type="predicted"/>
<comment type="caution">
    <text evidence="2">The sequence shown here is derived from an EMBL/GenBank/DDBJ whole genome shotgun (WGS) entry which is preliminary data.</text>
</comment>
<evidence type="ECO:0000313" key="2">
    <source>
        <dbReference type="EMBL" id="RHA89219.1"/>
    </source>
</evidence>
<dbReference type="Gene3D" id="2.60.120.890">
    <property type="entry name" value="BT2081, beta-jelly-roll domain"/>
    <property type="match status" value="1"/>
</dbReference>
<organism evidence="2 3">
    <name type="scientific">Segatella copri</name>
    <dbReference type="NCBI Taxonomy" id="165179"/>
    <lineage>
        <taxon>Bacteria</taxon>
        <taxon>Pseudomonadati</taxon>
        <taxon>Bacteroidota</taxon>
        <taxon>Bacteroidia</taxon>
        <taxon>Bacteroidales</taxon>
        <taxon>Prevotellaceae</taxon>
        <taxon>Segatella</taxon>
    </lineage>
</organism>